<organism evidence="5 6">
    <name type="scientific">Thermithiobacillus plumbiphilus</name>
    <dbReference type="NCBI Taxonomy" id="1729899"/>
    <lineage>
        <taxon>Bacteria</taxon>
        <taxon>Pseudomonadati</taxon>
        <taxon>Pseudomonadota</taxon>
        <taxon>Acidithiobacillia</taxon>
        <taxon>Acidithiobacillales</taxon>
        <taxon>Thermithiobacillaceae</taxon>
        <taxon>Thermithiobacillus</taxon>
    </lineage>
</organism>
<evidence type="ECO:0000259" key="4">
    <source>
        <dbReference type="Pfam" id="PF25989"/>
    </source>
</evidence>
<evidence type="ECO:0000256" key="3">
    <source>
        <dbReference type="SAM" id="SignalP"/>
    </source>
</evidence>
<dbReference type="RefSeq" id="WP_341371312.1">
    <property type="nucleotide sequence ID" value="NZ_JBBPCO010000010.1"/>
</dbReference>
<keyword evidence="3" id="KW-0732">Signal</keyword>
<dbReference type="NCBIfam" id="TIGR01730">
    <property type="entry name" value="RND_mfp"/>
    <property type="match status" value="1"/>
</dbReference>
<dbReference type="InterPro" id="IPR058637">
    <property type="entry name" value="YknX-like_C"/>
</dbReference>
<comment type="similarity">
    <text evidence="1">Belongs to the membrane fusion protein (MFP) (TC 8.A.1) family.</text>
</comment>
<dbReference type="Pfam" id="PF25989">
    <property type="entry name" value="YknX_C"/>
    <property type="match status" value="1"/>
</dbReference>
<dbReference type="Gene3D" id="2.40.420.20">
    <property type="match status" value="1"/>
</dbReference>
<sequence length="340" mass="37112">MPLARPLILTMLLLSTPAWAAPSVLSRLAPASTRTIQDTLTAFGTVEYAPEHGQTVDVQGEGLLRRVFVAAGQTVHKGDPLIELENTANARLERRNAEIEVEFAGKEVKRLRDLRARQLATNAEVQAADQALAKAQAMLASIRKRLGASPVRTLRADMDGVVEQVMLRAGEIAAPGTPLLRLAQGNRLRVRFGVEPEDIDRIRTGMPVRVQALYTGAKPVTGAVREIYRQVDPRTRLAEVVVPLAGGPGLLANAMVRGEIILSQAQALTVPRSAVLYQQGRPYVFVARQGRAWQRWVRIGQDTGQVIEIRAGLQPGERVVILGNYELKNGMALRLDGGKR</sequence>
<comment type="caution">
    <text evidence="5">The sequence shown here is derived from an EMBL/GenBank/DDBJ whole genome shotgun (WGS) entry which is preliminary data.</text>
</comment>
<dbReference type="Gene3D" id="1.10.287.470">
    <property type="entry name" value="Helix hairpin bin"/>
    <property type="match status" value="1"/>
</dbReference>
<dbReference type="InterPro" id="IPR006143">
    <property type="entry name" value="RND_pump_MFP"/>
</dbReference>
<accession>A0ABU9D9R9</accession>
<dbReference type="Gene3D" id="2.40.50.100">
    <property type="match status" value="1"/>
</dbReference>
<keyword evidence="2" id="KW-0175">Coiled coil</keyword>
<name>A0ABU9D9R9_9PROT</name>
<keyword evidence="6" id="KW-1185">Reference proteome</keyword>
<proteinExistence type="inferred from homology"/>
<dbReference type="Gene3D" id="2.40.30.170">
    <property type="match status" value="1"/>
</dbReference>
<dbReference type="PANTHER" id="PTHR30469:SF15">
    <property type="entry name" value="HLYD FAMILY OF SECRETION PROTEINS"/>
    <property type="match status" value="1"/>
</dbReference>
<gene>
    <name evidence="5" type="ORF">WOB96_10840</name>
</gene>
<reference evidence="5 6" key="1">
    <citation type="submission" date="2024-04" db="EMBL/GenBank/DDBJ databases">
        <authorList>
            <person name="Abashina T."/>
            <person name="Shaikin A."/>
        </authorList>
    </citation>
    <scope>NUCLEOTIDE SEQUENCE [LARGE SCALE GENOMIC DNA]</scope>
    <source>
        <strain evidence="5 6">AAFK</strain>
    </source>
</reference>
<evidence type="ECO:0000256" key="1">
    <source>
        <dbReference type="ARBA" id="ARBA00009477"/>
    </source>
</evidence>
<feature type="coiled-coil region" evidence="2">
    <location>
        <begin position="82"/>
        <end position="145"/>
    </location>
</feature>
<feature type="domain" description="YknX-like C-terminal permuted SH3-like" evidence="4">
    <location>
        <begin position="267"/>
        <end position="333"/>
    </location>
</feature>
<protein>
    <submittedName>
        <fullName evidence="5">Efflux RND transporter periplasmic adaptor subunit</fullName>
    </submittedName>
</protein>
<dbReference type="Proteomes" id="UP001446205">
    <property type="component" value="Unassembled WGS sequence"/>
</dbReference>
<feature type="signal peptide" evidence="3">
    <location>
        <begin position="1"/>
        <end position="20"/>
    </location>
</feature>
<dbReference type="PANTHER" id="PTHR30469">
    <property type="entry name" value="MULTIDRUG RESISTANCE PROTEIN MDTA"/>
    <property type="match status" value="1"/>
</dbReference>
<dbReference type="EMBL" id="JBBPCO010000010">
    <property type="protein sequence ID" value="MEK8090257.1"/>
    <property type="molecule type" value="Genomic_DNA"/>
</dbReference>
<dbReference type="SUPFAM" id="SSF111369">
    <property type="entry name" value="HlyD-like secretion proteins"/>
    <property type="match status" value="1"/>
</dbReference>
<evidence type="ECO:0000256" key="2">
    <source>
        <dbReference type="SAM" id="Coils"/>
    </source>
</evidence>
<evidence type="ECO:0000313" key="5">
    <source>
        <dbReference type="EMBL" id="MEK8090257.1"/>
    </source>
</evidence>
<evidence type="ECO:0000313" key="6">
    <source>
        <dbReference type="Proteomes" id="UP001446205"/>
    </source>
</evidence>
<feature type="chain" id="PRO_5047181855" evidence="3">
    <location>
        <begin position="21"/>
        <end position="340"/>
    </location>
</feature>